<feature type="domain" description="Beta-ketoacyl synthase-like N-terminal" evidence="1">
    <location>
        <begin position="79"/>
        <end position="207"/>
    </location>
</feature>
<dbReference type="InterPro" id="IPR014030">
    <property type="entry name" value="Ketoacyl_synth_N"/>
</dbReference>
<reference evidence="2 3" key="1">
    <citation type="journal article" date="2017" name="ISME J.">
        <title>Potential for microbial H2 and metal transformations associated with novel bacteria and archaea in deep terrestrial subsurface sediments.</title>
        <authorList>
            <person name="Hernsdorf A.W."/>
            <person name="Amano Y."/>
            <person name="Miyakawa K."/>
            <person name="Ise K."/>
            <person name="Suzuki Y."/>
            <person name="Anantharaman K."/>
            <person name="Probst A."/>
            <person name="Burstein D."/>
            <person name="Thomas B.C."/>
            <person name="Banfield J.F."/>
        </authorList>
    </citation>
    <scope>NUCLEOTIDE SEQUENCE [LARGE SCALE GENOMIC DNA]</scope>
    <source>
        <strain evidence="2">HGW-Wallbacteria-1</strain>
    </source>
</reference>
<evidence type="ECO:0000259" key="1">
    <source>
        <dbReference type="Pfam" id="PF00109"/>
    </source>
</evidence>
<accession>A0A2N1PPW0</accession>
<organism evidence="2 3">
    <name type="scientific">Candidatus Wallbacteria bacterium HGW-Wallbacteria-1</name>
    <dbReference type="NCBI Taxonomy" id="2013854"/>
    <lineage>
        <taxon>Bacteria</taxon>
        <taxon>Candidatus Walliibacteriota</taxon>
    </lineage>
</organism>
<proteinExistence type="predicted"/>
<protein>
    <recommendedName>
        <fullName evidence="1">Beta-ketoacyl synthase-like N-terminal domain-containing protein</fullName>
    </recommendedName>
</protein>
<evidence type="ECO:0000313" key="3">
    <source>
        <dbReference type="Proteomes" id="UP000233256"/>
    </source>
</evidence>
<sequence length="346" mass="37581">MRPISLFCGEAVTPISWTFEGNFDHLMTGVPFFTSNLDVDGFTLSSAGRIDDSLIAEKREGLAVAARNLKFFDRQSVAVYHCAEKLKGLLAEIPAQRVGLYSGVGPANASVGDFMDWAEVNQPESDEPFSSMMASSVVRLLPNVVMANVSINLTISGENCIFSGTSMASVGALEAASRSLREKRCDVALLSGSSFPLQYFNIDSFNRFLRHDLMNFPLCEGASAVLLSADPMAERSGYLLDVLRWRCSIGADNTEAGMGRGVSVMGVNDIPVNADVRYGRPFDHVLVQPGLWGDFLSAGEPFGFMIVLEHLRRNNPSGIGVSICRDWFGFCSAIVVAGPKFSNIKY</sequence>
<dbReference type="AlphaFoldDB" id="A0A2N1PPW0"/>
<gene>
    <name evidence="2" type="ORF">CVV64_10165</name>
</gene>
<dbReference type="SUPFAM" id="SSF53901">
    <property type="entry name" value="Thiolase-like"/>
    <property type="match status" value="1"/>
</dbReference>
<dbReference type="Gene3D" id="3.40.47.10">
    <property type="match status" value="1"/>
</dbReference>
<dbReference type="Proteomes" id="UP000233256">
    <property type="component" value="Unassembled WGS sequence"/>
</dbReference>
<dbReference type="InterPro" id="IPR016039">
    <property type="entry name" value="Thiolase-like"/>
</dbReference>
<comment type="caution">
    <text evidence="2">The sequence shown here is derived from an EMBL/GenBank/DDBJ whole genome shotgun (WGS) entry which is preliminary data.</text>
</comment>
<dbReference type="EMBL" id="PGXC01000006">
    <property type="protein sequence ID" value="PKK90322.1"/>
    <property type="molecule type" value="Genomic_DNA"/>
</dbReference>
<name>A0A2N1PPW0_9BACT</name>
<dbReference type="Pfam" id="PF00109">
    <property type="entry name" value="ketoacyl-synt"/>
    <property type="match status" value="1"/>
</dbReference>
<evidence type="ECO:0000313" key="2">
    <source>
        <dbReference type="EMBL" id="PKK90322.1"/>
    </source>
</evidence>
<dbReference type="GO" id="GO:0016746">
    <property type="term" value="F:acyltransferase activity"/>
    <property type="evidence" value="ECO:0007669"/>
    <property type="project" value="InterPro"/>
</dbReference>